<evidence type="ECO:0000256" key="2">
    <source>
        <dbReference type="SAM" id="Phobius"/>
    </source>
</evidence>
<dbReference type="HOGENOM" id="CLU_033085_1_0_1"/>
<evidence type="ECO:0000256" key="1">
    <source>
        <dbReference type="SAM" id="MobiDB-lite"/>
    </source>
</evidence>
<keyword evidence="3" id="KW-0732">Signal</keyword>
<reference evidence="4 5" key="1">
    <citation type="journal article" date="2008" name="Nature">
        <title>The genome of Laccaria bicolor provides insights into mycorrhizal symbiosis.</title>
        <authorList>
            <person name="Martin F."/>
            <person name="Aerts A."/>
            <person name="Ahren D."/>
            <person name="Brun A."/>
            <person name="Danchin E.G.J."/>
            <person name="Duchaussoy F."/>
            <person name="Gibon J."/>
            <person name="Kohler A."/>
            <person name="Lindquist E."/>
            <person name="Pereda V."/>
            <person name="Salamov A."/>
            <person name="Shapiro H.J."/>
            <person name="Wuyts J."/>
            <person name="Blaudez D."/>
            <person name="Buee M."/>
            <person name="Brokstein P."/>
            <person name="Canbaeck B."/>
            <person name="Cohen D."/>
            <person name="Courty P.E."/>
            <person name="Coutinho P.M."/>
            <person name="Delaruelle C."/>
            <person name="Detter J.C."/>
            <person name="Deveau A."/>
            <person name="DiFazio S."/>
            <person name="Duplessis S."/>
            <person name="Fraissinet-Tachet L."/>
            <person name="Lucic E."/>
            <person name="Frey-Klett P."/>
            <person name="Fourrey C."/>
            <person name="Feussner I."/>
            <person name="Gay G."/>
            <person name="Grimwood J."/>
            <person name="Hoegger P.J."/>
            <person name="Jain P."/>
            <person name="Kilaru S."/>
            <person name="Labbe J."/>
            <person name="Lin Y.C."/>
            <person name="Legue V."/>
            <person name="Le Tacon F."/>
            <person name="Marmeisse R."/>
            <person name="Melayah D."/>
            <person name="Montanini B."/>
            <person name="Muratet M."/>
            <person name="Nehls U."/>
            <person name="Niculita-Hirzel H."/>
            <person name="Oudot-Le Secq M.P."/>
            <person name="Peter M."/>
            <person name="Quesneville H."/>
            <person name="Rajashekar B."/>
            <person name="Reich M."/>
            <person name="Rouhier N."/>
            <person name="Schmutz J."/>
            <person name="Yin T."/>
            <person name="Chalot M."/>
            <person name="Henrissat B."/>
            <person name="Kuees U."/>
            <person name="Lucas S."/>
            <person name="Van de Peer Y."/>
            <person name="Podila G.K."/>
            <person name="Polle A."/>
            <person name="Pukkila P.J."/>
            <person name="Richardson P.M."/>
            <person name="Rouze P."/>
            <person name="Sanders I.R."/>
            <person name="Stajich J.E."/>
            <person name="Tunlid A."/>
            <person name="Tuskan G."/>
            <person name="Grigoriev I.V."/>
        </authorList>
    </citation>
    <scope>NUCLEOTIDE SEQUENCE [LARGE SCALE GENOMIC DNA]</scope>
    <source>
        <strain evidence="5">S238N-H82 / ATCC MYA-4686</strain>
    </source>
</reference>
<feature type="compositionally biased region" description="Low complexity" evidence="1">
    <location>
        <begin position="350"/>
        <end position="367"/>
    </location>
</feature>
<dbReference type="AlphaFoldDB" id="B0CPG4"/>
<feature type="region of interest" description="Disordered" evidence="1">
    <location>
        <begin position="224"/>
        <end position="259"/>
    </location>
</feature>
<feature type="region of interest" description="Disordered" evidence="1">
    <location>
        <begin position="471"/>
        <end position="518"/>
    </location>
</feature>
<keyword evidence="2" id="KW-1133">Transmembrane helix</keyword>
<sequence length="518" mass="54419">MFTPFTLVVFLISLSTFASAFSFTAGTPSECDNLSISWSGMIYYYSSYIVQMNTDNYSDIIAGGTGPFQLLIIPVFGTPRNISIPTTSFSGGQGTYALPLALPAGQKFVLTMSDATGFGAGGTTDVMSVGASQGGSCNTTDPVNLTESSGIAFAFQLNVALQQCRSISPFVFSSYRTAAQPVAIMVAVIPSGTSIVLNPPVGSNSFSWTANIVGATDDNTCLNNLSPSSTSRAPTSTAIGVHSTAGHTTSSSSPSATPTQGVPISAIAGTVIGALLFLAVVVTLGLFFLRKRSGSFDTGGGDFRKPSRRLQSDVDLSHDPGRDSHPLDATPYGFSPQTNAPFRPYQSDATPTTHPYSSYTSASSTAHDLYSPSSTIPHDADPFADSHLPPSSQYRTPSQSHPAFSQFYSPSDPLVADPFNSSGPPVLSSAEFSLQRSEQAPSTDSMSTAQRKASVAGLNAYKPQRFIVHTDADDILPPPNDEGVVELPPQYSERPGNATHLTSHYNTSPDSAAESRKS</sequence>
<keyword evidence="2" id="KW-0472">Membrane</keyword>
<name>B0CPG4_LACBS</name>
<feature type="transmembrane region" description="Helical" evidence="2">
    <location>
        <begin position="264"/>
        <end position="289"/>
    </location>
</feature>
<dbReference type="RefSeq" id="XP_001873774.1">
    <property type="nucleotide sequence ID" value="XM_001873739.1"/>
</dbReference>
<feature type="compositionally biased region" description="Polar residues" evidence="1">
    <location>
        <begin position="499"/>
        <end position="510"/>
    </location>
</feature>
<feature type="compositionally biased region" description="Basic and acidic residues" evidence="1">
    <location>
        <begin position="302"/>
        <end position="326"/>
    </location>
</feature>
<evidence type="ECO:0000313" key="5">
    <source>
        <dbReference type="Proteomes" id="UP000001194"/>
    </source>
</evidence>
<gene>
    <name evidence="4" type="ORF">LACBIDRAFT_291441</name>
</gene>
<feature type="signal peptide" evidence="3">
    <location>
        <begin position="1"/>
        <end position="20"/>
    </location>
</feature>
<dbReference type="OrthoDB" id="2591431at2759"/>
<dbReference type="Proteomes" id="UP000001194">
    <property type="component" value="Unassembled WGS sequence"/>
</dbReference>
<feature type="region of interest" description="Disordered" evidence="1">
    <location>
        <begin position="298"/>
        <end position="451"/>
    </location>
</feature>
<dbReference type="EMBL" id="DS547091">
    <property type="protein sequence ID" value="EDR15566.1"/>
    <property type="molecule type" value="Genomic_DNA"/>
</dbReference>
<proteinExistence type="predicted"/>
<organism evidence="5">
    <name type="scientific">Laccaria bicolor (strain S238N-H82 / ATCC MYA-4686)</name>
    <name type="common">Bicoloured deceiver</name>
    <name type="synonym">Laccaria laccata var. bicolor</name>
    <dbReference type="NCBI Taxonomy" id="486041"/>
    <lineage>
        <taxon>Eukaryota</taxon>
        <taxon>Fungi</taxon>
        <taxon>Dikarya</taxon>
        <taxon>Basidiomycota</taxon>
        <taxon>Agaricomycotina</taxon>
        <taxon>Agaricomycetes</taxon>
        <taxon>Agaricomycetidae</taxon>
        <taxon>Agaricales</taxon>
        <taxon>Agaricineae</taxon>
        <taxon>Hydnangiaceae</taxon>
        <taxon>Laccaria</taxon>
    </lineage>
</organism>
<keyword evidence="5" id="KW-1185">Reference proteome</keyword>
<protein>
    <submittedName>
        <fullName evidence="4">Predicted protein</fullName>
    </submittedName>
</protein>
<evidence type="ECO:0000256" key="3">
    <source>
        <dbReference type="SAM" id="SignalP"/>
    </source>
</evidence>
<feature type="compositionally biased region" description="Polar residues" evidence="1">
    <location>
        <begin position="430"/>
        <end position="451"/>
    </location>
</feature>
<dbReference type="GeneID" id="6069751"/>
<dbReference type="KEGG" id="lbc:LACBIDRAFT_291441"/>
<feature type="chain" id="PRO_5002748618" evidence="3">
    <location>
        <begin position="21"/>
        <end position="518"/>
    </location>
</feature>
<keyword evidence="2" id="KW-0812">Transmembrane</keyword>
<feature type="compositionally biased region" description="Low complexity" evidence="1">
    <location>
        <begin position="226"/>
        <end position="259"/>
    </location>
</feature>
<dbReference type="STRING" id="486041.B0CPG4"/>
<dbReference type="CDD" id="cd12087">
    <property type="entry name" value="TM_EGFR-like"/>
    <property type="match status" value="1"/>
</dbReference>
<dbReference type="InParanoid" id="B0CPG4"/>
<evidence type="ECO:0000313" key="4">
    <source>
        <dbReference type="EMBL" id="EDR15566.1"/>
    </source>
</evidence>
<feature type="compositionally biased region" description="Polar residues" evidence="1">
    <location>
        <begin position="389"/>
        <end position="409"/>
    </location>
</feature>
<accession>B0CPG4</accession>